<evidence type="ECO:0000313" key="3">
    <source>
        <dbReference type="EMBL" id="KAB1073788.1"/>
    </source>
</evidence>
<keyword evidence="3" id="KW-0808">Transferase</keyword>
<proteinExistence type="predicted"/>
<protein>
    <submittedName>
        <fullName evidence="3">Glycosyltransferase</fullName>
    </submittedName>
</protein>
<dbReference type="Pfam" id="PF00535">
    <property type="entry name" value="Glycos_transf_2"/>
    <property type="match status" value="1"/>
</dbReference>
<dbReference type="AlphaFoldDB" id="A0A6L3SQK6"/>
<dbReference type="Pfam" id="PF13692">
    <property type="entry name" value="Glyco_trans_1_4"/>
    <property type="match status" value="1"/>
</dbReference>
<dbReference type="PANTHER" id="PTHR46656:SF3">
    <property type="entry name" value="PUTATIVE-RELATED"/>
    <property type="match status" value="1"/>
</dbReference>
<evidence type="ECO:0000313" key="4">
    <source>
        <dbReference type="Proteomes" id="UP000474159"/>
    </source>
</evidence>
<evidence type="ECO:0000259" key="1">
    <source>
        <dbReference type="Pfam" id="PF00534"/>
    </source>
</evidence>
<feature type="domain" description="Glycosyltransferase 2-like" evidence="2">
    <location>
        <begin position="17"/>
        <end position="184"/>
    </location>
</feature>
<dbReference type="SUPFAM" id="SSF53756">
    <property type="entry name" value="UDP-Glycosyltransferase/glycogen phosphorylase"/>
    <property type="match status" value="2"/>
</dbReference>
<dbReference type="OrthoDB" id="7220105at2"/>
<reference evidence="3 4" key="1">
    <citation type="submission" date="2019-09" db="EMBL/GenBank/DDBJ databases">
        <title>YIM 48816 draft genome.</title>
        <authorList>
            <person name="Jiang L."/>
        </authorList>
    </citation>
    <scope>NUCLEOTIDE SEQUENCE [LARGE SCALE GENOMIC DNA]</scope>
    <source>
        <strain evidence="3 4">YIM 48816</strain>
    </source>
</reference>
<dbReference type="InterPro" id="IPR001173">
    <property type="entry name" value="Glyco_trans_2-like"/>
</dbReference>
<dbReference type="Gene3D" id="3.90.550.10">
    <property type="entry name" value="Spore Coat Polysaccharide Biosynthesis Protein SpsA, Chain A"/>
    <property type="match status" value="1"/>
</dbReference>
<dbReference type="GO" id="GO:0016757">
    <property type="term" value="F:glycosyltransferase activity"/>
    <property type="evidence" value="ECO:0007669"/>
    <property type="project" value="InterPro"/>
</dbReference>
<dbReference type="Pfam" id="PF00534">
    <property type="entry name" value="Glycos_transf_1"/>
    <property type="match status" value="1"/>
</dbReference>
<gene>
    <name evidence="3" type="ORF">F6X53_26675</name>
</gene>
<dbReference type="InterPro" id="IPR001296">
    <property type="entry name" value="Glyco_trans_1"/>
</dbReference>
<comment type="caution">
    <text evidence="3">The sequence shown here is derived from an EMBL/GenBank/DDBJ whole genome shotgun (WGS) entry which is preliminary data.</text>
</comment>
<evidence type="ECO:0000259" key="2">
    <source>
        <dbReference type="Pfam" id="PF00535"/>
    </source>
</evidence>
<dbReference type="CDD" id="cd03801">
    <property type="entry name" value="GT4_PimA-like"/>
    <property type="match status" value="2"/>
</dbReference>
<dbReference type="InterPro" id="IPR029044">
    <property type="entry name" value="Nucleotide-diphossugar_trans"/>
</dbReference>
<dbReference type="SUPFAM" id="SSF53448">
    <property type="entry name" value="Nucleotide-diphospho-sugar transferases"/>
    <property type="match status" value="1"/>
</dbReference>
<dbReference type="Gene3D" id="3.40.50.2000">
    <property type="entry name" value="Glycogen Phosphorylase B"/>
    <property type="match status" value="2"/>
</dbReference>
<accession>A0A6L3SQK6</accession>
<dbReference type="EMBL" id="VZZK01000041">
    <property type="protein sequence ID" value="KAB1073788.1"/>
    <property type="molecule type" value="Genomic_DNA"/>
</dbReference>
<keyword evidence="4" id="KW-1185">Reference proteome</keyword>
<sequence>MTEPVGSVDAAIDEMLIVIPSVNGGNLLRRMFPSMRDVLHRVVVLDQGSTDDTLAVCVAFGAEIVQLGAPRTYTQACNAGMSLAKARGCRYLLVANNDVRLVTDVCRQLLREMLRDDNLAIVAPAQVVVDEVARTRTMTYRVEWNLTNVSFLHDREAPDRRTERLEADFCELTFALVRIAAADEVGFLDDAYGFYHEDADFCFRLREAGYASAYVPGAQIEHFTSSTFSGDLAPRRREYLRKNRLLFAEKHLGYGVTHRDHGSKGSTSWEIINRHLHRALRLNGLLDPTKPELIFAHPGTEPFDYLYTAWETTRLPQGWAEQARRYKHVMTASRWVKAIFEAEGVLDVTWVPHGVETDVFTPWGLRDRPFEGTTFLWFARNQHRKGLDVLRTAWNELRRRRPEAQLIVLGHDVLDAFGLRAEAVQAGHLLMARVPDANVSVWETVAPLSDAELALIYRSVDFYVSTARAEGFGFSTAEAMACGTVPIFGAYSGSTDLACEGALLFSGQAVPADYRDKGFGDVGSWWEPDAAEVVARLDEACALDAADYAVRAHACRNHITAGFTWRHTAFALRASLKRFQHPREVVPAGIAARQADADNAVVAFASNLEVPDRQGRPSGFAERIAIGRKRARLRLLKDFAEFDETYYNKHNPDVALDGQDALEHYVRSGWKESFRRPSEHFDTRQYLAANARVRQVLLRGERMLGGATKPARPDRTPMKDGVLFIGYVEASLGLGESLRNLISAVAREPFPFAIYPYNVLVEDRFSGQFMPEHYDLERRYRVNVFEAAADQLPAFYEHFGPRLEGSYNILRTYWELAGTPKHWGRLLQRMHEIWAPTTFVAEAFRKIYDGPITIVPPCVSVEATEHHNRNYFGMDRSRFYFLFTFDYNSWSTRKNPAAVLNAFADAFPGSENVGLVIKSTGAPEHSPRTRALVAEAAARDPRIRVIDETLARAELISLIRQSDCYVSLHRAEGFGLGMAEALALGKAVVATDYSGNTDFLTEETGFPVPHTLRPLLDGEYAFTDHQVWAEPDVTAAAEILRQVYHEPRLRQTRAAAGRTLIATRFGPENVGRLATSRLRQVLAMLKTASGSNR</sequence>
<name>A0A6L3SQK6_9HYPH</name>
<dbReference type="Proteomes" id="UP000474159">
    <property type="component" value="Unassembled WGS sequence"/>
</dbReference>
<dbReference type="PANTHER" id="PTHR46656">
    <property type="entry name" value="PUTATIVE-RELATED"/>
    <property type="match status" value="1"/>
</dbReference>
<feature type="domain" description="Glycosyl transferase family 1" evidence="1">
    <location>
        <begin position="892"/>
        <end position="1006"/>
    </location>
</feature>
<organism evidence="3 4">
    <name type="scientific">Methylobacterium soli</name>
    <dbReference type="NCBI Taxonomy" id="553447"/>
    <lineage>
        <taxon>Bacteria</taxon>
        <taxon>Pseudomonadati</taxon>
        <taxon>Pseudomonadota</taxon>
        <taxon>Alphaproteobacteria</taxon>
        <taxon>Hyphomicrobiales</taxon>
        <taxon>Methylobacteriaceae</taxon>
        <taxon>Methylobacterium</taxon>
    </lineage>
</organism>